<dbReference type="GO" id="GO:0003723">
    <property type="term" value="F:RNA binding"/>
    <property type="evidence" value="ECO:0007669"/>
    <property type="project" value="UniProtKB-UniRule"/>
</dbReference>
<keyword evidence="1" id="KW-0694">RNA-binding</keyword>
<comment type="caution">
    <text evidence="4">The sequence shown here is derived from an EMBL/GenBank/DDBJ whole genome shotgun (WGS) entry which is preliminary data.</text>
</comment>
<organism evidence="4 5">
    <name type="scientific">Coccomyxa viridis</name>
    <dbReference type="NCBI Taxonomy" id="1274662"/>
    <lineage>
        <taxon>Eukaryota</taxon>
        <taxon>Viridiplantae</taxon>
        <taxon>Chlorophyta</taxon>
        <taxon>core chlorophytes</taxon>
        <taxon>Trebouxiophyceae</taxon>
        <taxon>Trebouxiophyceae incertae sedis</taxon>
        <taxon>Coccomyxaceae</taxon>
        <taxon>Coccomyxa</taxon>
    </lineage>
</organism>
<dbReference type="PROSITE" id="PS50102">
    <property type="entry name" value="RRM"/>
    <property type="match status" value="1"/>
</dbReference>
<feature type="compositionally biased region" description="Low complexity" evidence="2">
    <location>
        <begin position="23"/>
        <end position="34"/>
    </location>
</feature>
<feature type="compositionally biased region" description="Basic and acidic residues" evidence="2">
    <location>
        <begin position="163"/>
        <end position="172"/>
    </location>
</feature>
<feature type="region of interest" description="Disordered" evidence="2">
    <location>
        <begin position="21"/>
        <end position="201"/>
    </location>
</feature>
<proteinExistence type="predicted"/>
<sequence length="335" mass="35420">MAPKTAAELALAKKYELLRQKKAAAQNQQQQQHQKATERGISLQKSTQAPKEGISRAGPATTPQKSKHTPIPFPKPSEQAPSKPLTAHEKALQALKAARGGGASRAGIGKLPQKRAPLSAPARPPAVLQNPQTSSAPANASAASDRSAARPRQEGGRSSALQHDSHPKRFEGRGAAGNADGVQHKRQKVDVPAEPSGGAEDQEATVFVGDLPPGCGHFELQELFSQLANVVNIKHLEHKSIAFVTVESDAEVGHIIDVADTSGLHIHGAMIRVARAHQPSDGQRGGHMPAELPGAEPLKVQEARLAARALAEQVDISAPELRPPPERGLVCYNDL</sequence>
<dbReference type="Gene3D" id="3.30.70.330">
    <property type="match status" value="1"/>
</dbReference>
<dbReference type="SUPFAM" id="SSF54928">
    <property type="entry name" value="RNA-binding domain, RBD"/>
    <property type="match status" value="1"/>
</dbReference>
<name>A0AAV1I0I6_9CHLO</name>
<dbReference type="SMART" id="SM00360">
    <property type="entry name" value="RRM"/>
    <property type="match status" value="1"/>
</dbReference>
<protein>
    <recommendedName>
        <fullName evidence="3">RRM domain-containing protein</fullName>
    </recommendedName>
</protein>
<dbReference type="Pfam" id="PF00076">
    <property type="entry name" value="RRM_1"/>
    <property type="match status" value="1"/>
</dbReference>
<dbReference type="InterPro" id="IPR000504">
    <property type="entry name" value="RRM_dom"/>
</dbReference>
<dbReference type="CDD" id="cd00590">
    <property type="entry name" value="RRM_SF"/>
    <property type="match status" value="1"/>
</dbReference>
<gene>
    <name evidence="4" type="ORF">CVIRNUC_003170</name>
</gene>
<evidence type="ECO:0000259" key="3">
    <source>
        <dbReference type="PROSITE" id="PS50102"/>
    </source>
</evidence>
<dbReference type="Proteomes" id="UP001314263">
    <property type="component" value="Unassembled WGS sequence"/>
</dbReference>
<evidence type="ECO:0000313" key="4">
    <source>
        <dbReference type="EMBL" id="CAK0764559.1"/>
    </source>
</evidence>
<keyword evidence="5" id="KW-1185">Reference proteome</keyword>
<reference evidence="4 5" key="1">
    <citation type="submission" date="2023-10" db="EMBL/GenBank/DDBJ databases">
        <authorList>
            <person name="Maclean D."/>
            <person name="Macfadyen A."/>
        </authorList>
    </citation>
    <scope>NUCLEOTIDE SEQUENCE [LARGE SCALE GENOMIC DNA]</scope>
</reference>
<feature type="domain" description="RRM" evidence="3">
    <location>
        <begin position="204"/>
        <end position="278"/>
    </location>
</feature>
<evidence type="ECO:0000313" key="5">
    <source>
        <dbReference type="Proteomes" id="UP001314263"/>
    </source>
</evidence>
<dbReference type="InterPro" id="IPR012677">
    <property type="entry name" value="Nucleotide-bd_a/b_plait_sf"/>
</dbReference>
<accession>A0AAV1I0I6</accession>
<dbReference type="EMBL" id="CAUYUE010000004">
    <property type="protein sequence ID" value="CAK0764559.1"/>
    <property type="molecule type" value="Genomic_DNA"/>
</dbReference>
<feature type="compositionally biased region" description="Low complexity" evidence="2">
    <location>
        <begin position="105"/>
        <end position="121"/>
    </location>
</feature>
<evidence type="ECO:0000256" key="1">
    <source>
        <dbReference type="PROSITE-ProRule" id="PRU00176"/>
    </source>
</evidence>
<evidence type="ECO:0000256" key="2">
    <source>
        <dbReference type="SAM" id="MobiDB-lite"/>
    </source>
</evidence>
<feature type="compositionally biased region" description="Low complexity" evidence="2">
    <location>
        <begin position="134"/>
        <end position="146"/>
    </location>
</feature>
<dbReference type="AlphaFoldDB" id="A0AAV1I0I6"/>
<dbReference type="InterPro" id="IPR035979">
    <property type="entry name" value="RBD_domain_sf"/>
</dbReference>